<evidence type="ECO:0000313" key="2">
    <source>
        <dbReference type="Proteomes" id="UP000324222"/>
    </source>
</evidence>
<protein>
    <submittedName>
        <fullName evidence="1">Uncharacterized protein</fullName>
    </submittedName>
</protein>
<dbReference type="AlphaFoldDB" id="A0A5B7HJF2"/>
<gene>
    <name evidence="1" type="ORF">E2C01_062919</name>
</gene>
<keyword evidence="2" id="KW-1185">Reference proteome</keyword>
<dbReference type="Proteomes" id="UP000324222">
    <property type="component" value="Unassembled WGS sequence"/>
</dbReference>
<organism evidence="1 2">
    <name type="scientific">Portunus trituberculatus</name>
    <name type="common">Swimming crab</name>
    <name type="synonym">Neptunus trituberculatus</name>
    <dbReference type="NCBI Taxonomy" id="210409"/>
    <lineage>
        <taxon>Eukaryota</taxon>
        <taxon>Metazoa</taxon>
        <taxon>Ecdysozoa</taxon>
        <taxon>Arthropoda</taxon>
        <taxon>Crustacea</taxon>
        <taxon>Multicrustacea</taxon>
        <taxon>Malacostraca</taxon>
        <taxon>Eumalacostraca</taxon>
        <taxon>Eucarida</taxon>
        <taxon>Decapoda</taxon>
        <taxon>Pleocyemata</taxon>
        <taxon>Brachyura</taxon>
        <taxon>Eubrachyura</taxon>
        <taxon>Portunoidea</taxon>
        <taxon>Portunidae</taxon>
        <taxon>Portuninae</taxon>
        <taxon>Portunus</taxon>
    </lineage>
</organism>
<name>A0A5B7HJF2_PORTR</name>
<evidence type="ECO:0000313" key="1">
    <source>
        <dbReference type="EMBL" id="MPC68714.1"/>
    </source>
</evidence>
<comment type="caution">
    <text evidence="1">The sequence shown here is derived from an EMBL/GenBank/DDBJ whole genome shotgun (WGS) entry which is preliminary data.</text>
</comment>
<reference evidence="1 2" key="1">
    <citation type="submission" date="2019-05" db="EMBL/GenBank/DDBJ databases">
        <title>Another draft genome of Portunus trituberculatus and its Hox gene families provides insights of decapod evolution.</title>
        <authorList>
            <person name="Jeong J.-H."/>
            <person name="Song I."/>
            <person name="Kim S."/>
            <person name="Choi T."/>
            <person name="Kim D."/>
            <person name="Ryu S."/>
            <person name="Kim W."/>
        </authorList>
    </citation>
    <scope>NUCLEOTIDE SEQUENCE [LARGE SCALE GENOMIC DNA]</scope>
    <source>
        <tissue evidence="1">Muscle</tissue>
    </source>
</reference>
<accession>A0A5B7HJF2</accession>
<dbReference type="EMBL" id="VSRR010028264">
    <property type="protein sequence ID" value="MPC68714.1"/>
    <property type="molecule type" value="Genomic_DNA"/>
</dbReference>
<proteinExistence type="predicted"/>
<sequence>MRMTILWTKGTRLRGEERRREDWLAGWVAGGLAFRSPEHVYSTPAWRHERLSLNESYETRGAAKN</sequence>